<feature type="transmembrane region" description="Helical" evidence="5">
    <location>
        <begin position="24"/>
        <end position="47"/>
    </location>
</feature>
<keyword evidence="2 5" id="KW-0812">Transmembrane</keyword>
<feature type="transmembrane region" description="Helical" evidence="5">
    <location>
        <begin position="340"/>
        <end position="361"/>
    </location>
</feature>
<keyword evidence="4 5" id="KW-0472">Membrane</keyword>
<comment type="subcellular location">
    <subcellularLocation>
        <location evidence="1">Membrane</location>
        <topology evidence="1">Multi-pass membrane protein</topology>
    </subcellularLocation>
</comment>
<sequence>MSEKGEDAINTILAKIGVPGKYQIFTFVCTFTIGIISAFQTVGLAFIQADVSYRCAEESANSTHLTPDSENVFNNRCFVGDNSSAATECERFIYDQSIFKSTITICSRARLVTVSNLVYNGVGIICGIFTGWLSDKIGRKPCIILHLAIIGVVGTITAFSVSMEMYIILKVIMSAPTVGLYDATNSHLSECTAPAKRPHMLIGSVISWGVAILLMSGLGYLIRDWKHLQLVISAPCLLIALLAFWGYDESPHWLYSQGKFEESQKVIEKIARWNKYDLEDFSVISGKVKHGESSQKVSTIELKDESNNASNISVEFTGEENEMTESSKHGCLQILKSGRFMLIFLICSFAWFSCNIGYYGLLYGIGDLVGDLYVNNTLGGVAEIIAYCLCFVILKGGRKYVYVGLGIIGGVSLIGSAIFTIYPTR</sequence>
<dbReference type="InterPro" id="IPR036259">
    <property type="entry name" value="MFS_trans_sf"/>
</dbReference>
<evidence type="ECO:0000313" key="6">
    <source>
        <dbReference type="EMBL" id="KAF6024269.1"/>
    </source>
</evidence>
<evidence type="ECO:0000256" key="5">
    <source>
        <dbReference type="SAM" id="Phobius"/>
    </source>
</evidence>
<protein>
    <submittedName>
        <fullName evidence="6">Uncharacterized protein</fullName>
    </submittedName>
</protein>
<reference evidence="6" key="1">
    <citation type="submission" date="2020-06" db="EMBL/GenBank/DDBJ databases">
        <title>Draft genome of Bugula neritina, a colonial animal packing powerful symbionts and potential medicines.</title>
        <authorList>
            <person name="Rayko M."/>
        </authorList>
    </citation>
    <scope>NUCLEOTIDE SEQUENCE [LARGE SCALE GENOMIC DNA]</scope>
    <source>
        <strain evidence="6">Kwan_BN1</strain>
    </source>
</reference>
<comment type="caution">
    <text evidence="6">The sequence shown here is derived from an EMBL/GenBank/DDBJ whole genome shotgun (WGS) entry which is preliminary data.</text>
</comment>
<dbReference type="Proteomes" id="UP000593567">
    <property type="component" value="Unassembled WGS sequence"/>
</dbReference>
<dbReference type="EMBL" id="VXIV02002596">
    <property type="protein sequence ID" value="KAF6024269.1"/>
    <property type="molecule type" value="Genomic_DNA"/>
</dbReference>
<feature type="transmembrane region" description="Helical" evidence="5">
    <location>
        <begin position="141"/>
        <end position="159"/>
    </location>
</feature>
<dbReference type="SUPFAM" id="SSF103473">
    <property type="entry name" value="MFS general substrate transporter"/>
    <property type="match status" value="1"/>
</dbReference>
<proteinExistence type="predicted"/>
<feature type="transmembrane region" description="Helical" evidence="5">
    <location>
        <begin position="201"/>
        <end position="222"/>
    </location>
</feature>
<organism evidence="6 7">
    <name type="scientific">Bugula neritina</name>
    <name type="common">Brown bryozoan</name>
    <name type="synonym">Sertularia neritina</name>
    <dbReference type="NCBI Taxonomy" id="10212"/>
    <lineage>
        <taxon>Eukaryota</taxon>
        <taxon>Metazoa</taxon>
        <taxon>Spiralia</taxon>
        <taxon>Lophotrochozoa</taxon>
        <taxon>Bryozoa</taxon>
        <taxon>Gymnolaemata</taxon>
        <taxon>Cheilostomatida</taxon>
        <taxon>Flustrina</taxon>
        <taxon>Buguloidea</taxon>
        <taxon>Bugulidae</taxon>
        <taxon>Bugula</taxon>
    </lineage>
</organism>
<feature type="transmembrane region" description="Helical" evidence="5">
    <location>
        <begin position="117"/>
        <end position="134"/>
    </location>
</feature>
<dbReference type="InterPro" id="IPR005828">
    <property type="entry name" value="MFS_sugar_transport-like"/>
</dbReference>
<dbReference type="GO" id="GO:0016020">
    <property type="term" value="C:membrane"/>
    <property type="evidence" value="ECO:0007669"/>
    <property type="project" value="UniProtKB-SubCell"/>
</dbReference>
<accession>A0A7J7JDB2</accession>
<evidence type="ECO:0000256" key="3">
    <source>
        <dbReference type="ARBA" id="ARBA00022989"/>
    </source>
</evidence>
<gene>
    <name evidence="6" type="ORF">EB796_017410</name>
</gene>
<feature type="transmembrane region" description="Helical" evidence="5">
    <location>
        <begin position="228"/>
        <end position="247"/>
    </location>
</feature>
<dbReference type="Gene3D" id="1.20.1250.20">
    <property type="entry name" value="MFS general substrate transporter like domains"/>
    <property type="match status" value="1"/>
</dbReference>
<dbReference type="GO" id="GO:0022857">
    <property type="term" value="F:transmembrane transporter activity"/>
    <property type="evidence" value="ECO:0007669"/>
    <property type="project" value="InterPro"/>
</dbReference>
<dbReference type="PANTHER" id="PTHR24064">
    <property type="entry name" value="SOLUTE CARRIER FAMILY 22 MEMBER"/>
    <property type="match status" value="1"/>
</dbReference>
<evidence type="ECO:0000256" key="4">
    <source>
        <dbReference type="ARBA" id="ARBA00023136"/>
    </source>
</evidence>
<dbReference type="AlphaFoldDB" id="A0A7J7JDB2"/>
<feature type="transmembrane region" description="Helical" evidence="5">
    <location>
        <begin position="401"/>
        <end position="422"/>
    </location>
</feature>
<keyword evidence="3 5" id="KW-1133">Transmembrane helix</keyword>
<evidence type="ECO:0000256" key="2">
    <source>
        <dbReference type="ARBA" id="ARBA00022692"/>
    </source>
</evidence>
<evidence type="ECO:0000256" key="1">
    <source>
        <dbReference type="ARBA" id="ARBA00004141"/>
    </source>
</evidence>
<dbReference type="OrthoDB" id="5141738at2759"/>
<feature type="transmembrane region" description="Helical" evidence="5">
    <location>
        <begin position="373"/>
        <end position="394"/>
    </location>
</feature>
<dbReference type="Pfam" id="PF00083">
    <property type="entry name" value="Sugar_tr"/>
    <property type="match status" value="1"/>
</dbReference>
<keyword evidence="7" id="KW-1185">Reference proteome</keyword>
<evidence type="ECO:0000313" key="7">
    <source>
        <dbReference type="Proteomes" id="UP000593567"/>
    </source>
</evidence>
<name>A0A7J7JDB2_BUGNE</name>